<evidence type="ECO:0000256" key="2">
    <source>
        <dbReference type="SAM" id="SignalP"/>
    </source>
</evidence>
<accession>A0A2S7IMS4</accession>
<name>A0A2S7IMS4_9BACT</name>
<comment type="caution">
    <text evidence="3">The sequence shown here is derived from an EMBL/GenBank/DDBJ whole genome shotgun (WGS) entry which is preliminary data.</text>
</comment>
<feature type="signal peptide" evidence="2">
    <location>
        <begin position="1"/>
        <end position="19"/>
    </location>
</feature>
<evidence type="ECO:0000256" key="1">
    <source>
        <dbReference type="SAM" id="Phobius"/>
    </source>
</evidence>
<keyword evidence="1" id="KW-0472">Membrane</keyword>
<feature type="chain" id="PRO_5015745694" evidence="2">
    <location>
        <begin position="20"/>
        <end position="69"/>
    </location>
</feature>
<gene>
    <name evidence="3" type="ORF">C5O19_05050</name>
</gene>
<organism evidence="3 4">
    <name type="scientific">Siphonobacter curvatus</name>
    <dbReference type="NCBI Taxonomy" id="2094562"/>
    <lineage>
        <taxon>Bacteria</taxon>
        <taxon>Pseudomonadati</taxon>
        <taxon>Bacteroidota</taxon>
        <taxon>Cytophagia</taxon>
        <taxon>Cytophagales</taxon>
        <taxon>Cytophagaceae</taxon>
        <taxon>Siphonobacter</taxon>
    </lineage>
</organism>
<dbReference type="AlphaFoldDB" id="A0A2S7IMS4"/>
<dbReference type="EMBL" id="PTRA01000001">
    <property type="protein sequence ID" value="PQA59027.1"/>
    <property type="molecule type" value="Genomic_DNA"/>
</dbReference>
<dbReference type="Proteomes" id="UP000239590">
    <property type="component" value="Unassembled WGS sequence"/>
</dbReference>
<proteinExistence type="predicted"/>
<keyword evidence="1" id="KW-1133">Transmembrane helix</keyword>
<feature type="transmembrane region" description="Helical" evidence="1">
    <location>
        <begin position="35"/>
        <end position="54"/>
    </location>
</feature>
<keyword evidence="2" id="KW-0732">Signal</keyword>
<evidence type="ECO:0000313" key="4">
    <source>
        <dbReference type="Proteomes" id="UP000239590"/>
    </source>
</evidence>
<dbReference type="RefSeq" id="WP_094811378.1">
    <property type="nucleotide sequence ID" value="NZ_PTRA01000001.1"/>
</dbReference>
<evidence type="ECO:0000313" key="3">
    <source>
        <dbReference type="EMBL" id="PQA59027.1"/>
    </source>
</evidence>
<dbReference type="Pfam" id="PF20077">
    <property type="entry name" value="CcmD_alt"/>
    <property type="match status" value="1"/>
</dbReference>
<sequence length="69" mass="7712">MKKAGLFLLLSLLSGNLFAQQDVEMADTMRSNGKIFVVVAVIAVVLIGLILYLLNLDRKLSRLEKEIKH</sequence>
<keyword evidence="1" id="KW-0812">Transmembrane</keyword>
<protein>
    <submittedName>
        <fullName evidence="3">CcmD family protein</fullName>
    </submittedName>
</protein>
<keyword evidence="4" id="KW-1185">Reference proteome</keyword>
<reference evidence="4" key="1">
    <citation type="submission" date="2018-02" db="EMBL/GenBank/DDBJ databases">
        <title>Genome sequencing of Solimonas sp. HR-BB.</title>
        <authorList>
            <person name="Lee Y."/>
            <person name="Jeon C.O."/>
        </authorList>
    </citation>
    <scope>NUCLEOTIDE SEQUENCE [LARGE SCALE GENOMIC DNA]</scope>
    <source>
        <strain evidence="4">HR-U</strain>
    </source>
</reference>
<dbReference type="NCBIfam" id="TIGR04391">
    <property type="entry name" value="CcmD_alt_fam"/>
    <property type="match status" value="1"/>
</dbReference>
<dbReference type="InterPro" id="IPR030888">
    <property type="entry name" value="Put_ccm"/>
</dbReference>